<evidence type="ECO:0000313" key="2">
    <source>
        <dbReference type="Proteomes" id="UP000054805"/>
    </source>
</evidence>
<reference evidence="1 2" key="1">
    <citation type="submission" date="2015-01" db="EMBL/GenBank/DDBJ databases">
        <title>Evolution of Trichinella species and genotypes.</title>
        <authorList>
            <person name="Korhonen P.K."/>
            <person name="Edoardo P."/>
            <person name="Giuseppe L.R."/>
            <person name="Gasser R.B."/>
        </authorList>
    </citation>
    <scope>NUCLEOTIDE SEQUENCE [LARGE SCALE GENOMIC DNA]</scope>
    <source>
        <strain evidence="1">ISS588</strain>
    </source>
</reference>
<dbReference type="Proteomes" id="UP000054805">
    <property type="component" value="Unassembled WGS sequence"/>
</dbReference>
<accession>A0A0V1IZK8</accession>
<dbReference type="EMBL" id="JYDS01000061">
    <property type="protein sequence ID" value="KRZ28186.1"/>
    <property type="molecule type" value="Genomic_DNA"/>
</dbReference>
<proteinExistence type="predicted"/>
<sequence length="98" mass="11346">MSAKNNFGWQKTLFPTTTTTTTTIHTFHSPFQIVDRILVWCVLFARDIEANVVVSSKMLRHKRTMLLVYVLDGNWIDGPYLQAVCPITKKYRPWGQSD</sequence>
<name>A0A0V1IZK8_TRIPS</name>
<gene>
    <name evidence="1" type="ORF">T4B_14477</name>
</gene>
<comment type="caution">
    <text evidence="1">The sequence shown here is derived from an EMBL/GenBank/DDBJ whole genome shotgun (WGS) entry which is preliminary data.</text>
</comment>
<dbReference type="AlphaFoldDB" id="A0A0V1IZK8"/>
<protein>
    <submittedName>
        <fullName evidence="1">Uncharacterized protein</fullName>
    </submittedName>
</protein>
<organism evidence="1 2">
    <name type="scientific">Trichinella pseudospiralis</name>
    <name type="common">Parasitic roundworm</name>
    <dbReference type="NCBI Taxonomy" id="6337"/>
    <lineage>
        <taxon>Eukaryota</taxon>
        <taxon>Metazoa</taxon>
        <taxon>Ecdysozoa</taxon>
        <taxon>Nematoda</taxon>
        <taxon>Enoplea</taxon>
        <taxon>Dorylaimia</taxon>
        <taxon>Trichinellida</taxon>
        <taxon>Trichinellidae</taxon>
        <taxon>Trichinella</taxon>
    </lineage>
</organism>
<evidence type="ECO:0000313" key="1">
    <source>
        <dbReference type="EMBL" id="KRZ28186.1"/>
    </source>
</evidence>
<keyword evidence="2" id="KW-1185">Reference proteome</keyword>